<dbReference type="EMBL" id="VCNI01000001">
    <property type="protein sequence ID" value="TMU56578.1"/>
    <property type="molecule type" value="Genomic_DNA"/>
</dbReference>
<keyword evidence="1" id="KW-0732">Signal</keyword>
<dbReference type="PROSITE" id="PS51257">
    <property type="entry name" value="PROKAR_LIPOPROTEIN"/>
    <property type="match status" value="1"/>
</dbReference>
<protein>
    <submittedName>
        <fullName evidence="2">DUF4251 domain-containing protein</fullName>
    </submittedName>
</protein>
<evidence type="ECO:0000313" key="2">
    <source>
        <dbReference type="EMBL" id="TMU56578.1"/>
    </source>
</evidence>
<dbReference type="InterPro" id="IPR025347">
    <property type="entry name" value="DUF4251"/>
</dbReference>
<accession>A0ABY2WNL5</accession>
<dbReference type="Pfam" id="PF14059">
    <property type="entry name" value="DUF4251"/>
    <property type="match status" value="1"/>
</dbReference>
<dbReference type="Gene3D" id="2.40.128.410">
    <property type="match status" value="1"/>
</dbReference>
<sequence length="190" mass="20560">MKMIKNVVGSLFIILLLGCGATNKTVQVSEADKLALQELVENGKLEFRAEWARPLLTNSMASIANSGLLAPGNTAGQINLLGNPAYLRVIGDSVSAYLPYYGERNMVTGYGNTNNAIQFDGLAKDLELIKDPKTQGYSLNFNVDNDTESYTVFAKIFPGMGGTINVNSTHRQTITYTGEVSALDEEAELN</sequence>
<organism evidence="2 3">
    <name type="scientific">Flagellimonas algicola</name>
    <dbReference type="NCBI Taxonomy" id="2583815"/>
    <lineage>
        <taxon>Bacteria</taxon>
        <taxon>Pseudomonadati</taxon>
        <taxon>Bacteroidota</taxon>
        <taxon>Flavobacteriia</taxon>
        <taxon>Flavobacteriales</taxon>
        <taxon>Flavobacteriaceae</taxon>
        <taxon>Flagellimonas</taxon>
    </lineage>
</organism>
<feature type="signal peptide" evidence="1">
    <location>
        <begin position="1"/>
        <end position="21"/>
    </location>
</feature>
<comment type="caution">
    <text evidence="2">The sequence shown here is derived from an EMBL/GenBank/DDBJ whole genome shotgun (WGS) entry which is preliminary data.</text>
</comment>
<name>A0ABY2WNL5_9FLAO</name>
<feature type="chain" id="PRO_5046918191" evidence="1">
    <location>
        <begin position="22"/>
        <end position="190"/>
    </location>
</feature>
<proteinExistence type="predicted"/>
<gene>
    <name evidence="2" type="ORF">FGG15_03295</name>
</gene>
<keyword evidence="3" id="KW-1185">Reference proteome</keyword>
<dbReference type="Proteomes" id="UP000751614">
    <property type="component" value="Unassembled WGS sequence"/>
</dbReference>
<evidence type="ECO:0000313" key="3">
    <source>
        <dbReference type="Proteomes" id="UP000751614"/>
    </source>
</evidence>
<reference evidence="2 3" key="1">
    <citation type="submission" date="2019-05" db="EMBL/GenBank/DDBJ databases">
        <title>Flagellimonas sp. AsT0115, sp. nov., isolated from a marine red algae, Asparagopsis taxiformis.</title>
        <authorList>
            <person name="Kim J."/>
            <person name="Jeong S.E."/>
            <person name="Jeon C.O."/>
        </authorList>
    </citation>
    <scope>NUCLEOTIDE SEQUENCE [LARGE SCALE GENOMIC DNA]</scope>
    <source>
        <strain evidence="2 3">AsT0115</strain>
    </source>
</reference>
<dbReference type="RefSeq" id="WP_138833181.1">
    <property type="nucleotide sequence ID" value="NZ_VCNI01000001.1"/>
</dbReference>
<evidence type="ECO:0000256" key="1">
    <source>
        <dbReference type="SAM" id="SignalP"/>
    </source>
</evidence>